<dbReference type="Proteomes" id="UP000607653">
    <property type="component" value="Unassembled WGS sequence"/>
</dbReference>
<dbReference type="EMBL" id="DUZY01000002">
    <property type="protein sequence ID" value="DAD30273.1"/>
    <property type="molecule type" value="Genomic_DNA"/>
</dbReference>
<dbReference type="Gene3D" id="3.20.20.140">
    <property type="entry name" value="Metal-dependent hydrolases"/>
    <property type="match status" value="1"/>
</dbReference>
<reference evidence="1 2" key="1">
    <citation type="journal article" date="2020" name="Mol. Biol. Evol.">
        <title>Distinct Expression and Methylation Patterns for Genes with Different Fates following a Single Whole-Genome Duplication in Flowering Plants.</title>
        <authorList>
            <person name="Shi T."/>
            <person name="Rahmani R.S."/>
            <person name="Gugger P.F."/>
            <person name="Wang M."/>
            <person name="Li H."/>
            <person name="Zhang Y."/>
            <person name="Li Z."/>
            <person name="Wang Q."/>
            <person name="Van de Peer Y."/>
            <person name="Marchal K."/>
            <person name="Chen J."/>
        </authorList>
    </citation>
    <scope>NUCLEOTIDE SEQUENCE [LARGE SCALE GENOMIC DNA]</scope>
    <source>
        <tissue evidence="1">Leaf</tissue>
    </source>
</reference>
<dbReference type="PANTHER" id="PTHR22642:SF2">
    <property type="entry name" value="PROTEIN LONG AFTER FAR-RED 3"/>
    <property type="match status" value="1"/>
</dbReference>
<accession>A0A822YDQ1</accession>
<evidence type="ECO:0008006" key="3">
    <source>
        <dbReference type="Google" id="ProtNLM"/>
    </source>
</evidence>
<sequence length="91" mass="10062">MQLLSLQQPDHLLYDVDSGEKKLGKIRAQTESYLFRSLLTGNALLAFGSDWPVVSINPLGSIKTAMKRIPLGWKDAWVPSECVTMTDALNA</sequence>
<keyword evidence="2" id="KW-1185">Reference proteome</keyword>
<gene>
    <name evidence="1" type="ORF">HUJ06_031741</name>
</gene>
<name>A0A822YDQ1_NELNU</name>
<evidence type="ECO:0000313" key="2">
    <source>
        <dbReference type="Proteomes" id="UP000607653"/>
    </source>
</evidence>
<proteinExistence type="predicted"/>
<evidence type="ECO:0000313" key="1">
    <source>
        <dbReference type="EMBL" id="DAD30273.1"/>
    </source>
</evidence>
<dbReference type="PANTHER" id="PTHR22642">
    <property type="entry name" value="IMIDAZOLONEPROPIONASE"/>
    <property type="match status" value="1"/>
</dbReference>
<organism evidence="1 2">
    <name type="scientific">Nelumbo nucifera</name>
    <name type="common">Sacred lotus</name>
    <dbReference type="NCBI Taxonomy" id="4432"/>
    <lineage>
        <taxon>Eukaryota</taxon>
        <taxon>Viridiplantae</taxon>
        <taxon>Streptophyta</taxon>
        <taxon>Embryophyta</taxon>
        <taxon>Tracheophyta</taxon>
        <taxon>Spermatophyta</taxon>
        <taxon>Magnoliopsida</taxon>
        <taxon>Proteales</taxon>
        <taxon>Nelumbonaceae</taxon>
        <taxon>Nelumbo</taxon>
    </lineage>
</organism>
<protein>
    <recommendedName>
        <fullName evidence="3">Amidohydrolase-related domain-containing protein</fullName>
    </recommendedName>
</protein>
<comment type="caution">
    <text evidence="1">The sequence shown here is derived from an EMBL/GenBank/DDBJ whole genome shotgun (WGS) entry which is preliminary data.</text>
</comment>
<dbReference type="AlphaFoldDB" id="A0A822YDQ1"/>